<name>A0A2K3CQL6_CHLRE</name>
<protein>
    <submittedName>
        <fullName evidence="1">Uncharacterized protein</fullName>
    </submittedName>
</protein>
<evidence type="ECO:0000313" key="2">
    <source>
        <dbReference type="Proteomes" id="UP000006906"/>
    </source>
</evidence>
<organism evidence="1 2">
    <name type="scientific">Chlamydomonas reinhardtii</name>
    <name type="common">Chlamydomonas smithii</name>
    <dbReference type="NCBI Taxonomy" id="3055"/>
    <lineage>
        <taxon>Eukaryota</taxon>
        <taxon>Viridiplantae</taxon>
        <taxon>Chlorophyta</taxon>
        <taxon>core chlorophytes</taxon>
        <taxon>Chlorophyceae</taxon>
        <taxon>CS clade</taxon>
        <taxon>Chlamydomonadales</taxon>
        <taxon>Chlamydomonadaceae</taxon>
        <taxon>Chlamydomonas</taxon>
    </lineage>
</organism>
<evidence type="ECO:0000313" key="1">
    <source>
        <dbReference type="EMBL" id="PNW70578.1"/>
    </source>
</evidence>
<dbReference type="RefSeq" id="XP_042914799.1">
    <property type="nucleotide sequence ID" value="XM_043072338.1"/>
</dbReference>
<dbReference type="AlphaFoldDB" id="A0A2K3CQL6"/>
<dbReference type="Gramene" id="PNW70578">
    <property type="protein sequence ID" value="PNW70578"/>
    <property type="gene ID" value="CHLRE_17g725700v5"/>
</dbReference>
<dbReference type="EMBL" id="CM008978">
    <property type="protein sequence ID" value="PNW70578.1"/>
    <property type="molecule type" value="Genomic_DNA"/>
</dbReference>
<dbReference type="Gramene" id="PNW70579">
    <property type="protein sequence ID" value="PNW70579"/>
    <property type="gene ID" value="CHLRE_17g725700v5"/>
</dbReference>
<reference evidence="1" key="2">
    <citation type="submission" date="2017-07" db="EMBL/GenBank/DDBJ databases">
        <title>WGS assembly of Chlamydomonas reinhardtii.</title>
        <authorList>
            <consortium name="Chlamydomonas Annotation Team"/>
            <consortium name="JGI Annotation Team"/>
            <person name="Merchant S.S."/>
            <person name="Prochnik S.E."/>
            <person name="Vallon O."/>
            <person name="Harris E.H."/>
            <person name="Karpowicz S.J."/>
            <person name="Witman G.B."/>
            <person name="Terry A."/>
            <person name="Salamov A."/>
            <person name="Fritz-Laylin L.K."/>
            <person name="Marechal-Drouard L."/>
            <person name="Marshall W.F."/>
            <person name="Qu L.H."/>
            <person name="Nelson D.R."/>
            <person name="Sanderfoot A.A."/>
            <person name="Spalding M.H."/>
            <person name="Kapitonov V.V."/>
            <person name="Ren Q."/>
            <person name="Ferris P."/>
            <person name="Lindquist E."/>
            <person name="Shapiro H."/>
            <person name="Lucas S.M."/>
            <person name="Grimwood J."/>
            <person name="Schmutz J."/>
            <person name="Grigoriev I.V."/>
            <person name="Rokhsar D.S."/>
        </authorList>
    </citation>
    <scope>NUCLEOTIDE SEQUENCE</scope>
    <source>
        <strain evidence="1">CC-503 cw92 mt+</strain>
    </source>
</reference>
<dbReference type="RefSeq" id="XP_042914797.1">
    <property type="nucleotide sequence ID" value="XM_043072340.1"/>
</dbReference>
<gene>
    <name evidence="1" type="ORF">CHLRE_17g725700v5</name>
</gene>
<sequence>MLFSAYGNRSSDIYACLTLGLTISARDQEAAATATSSPSAATTFNLHLAVDITGGAVGAHDEVPLWAAPPRSAVMKPHPLWQELLRARAGTATAPAAGGRLLVGATMQRSLRGVSFNESSR</sequence>
<dbReference type="ExpressionAtlas" id="A0A2K3CQL6">
    <property type="expression patterns" value="baseline and differential"/>
</dbReference>
<keyword evidence="2" id="KW-1185">Reference proteome</keyword>
<dbReference type="RefSeq" id="XP_042914798.1">
    <property type="nucleotide sequence ID" value="XM_043072339.1"/>
</dbReference>
<dbReference type="EMBL" id="CM008978">
    <property type="protein sequence ID" value="PNW70577.1"/>
    <property type="molecule type" value="Genomic_DNA"/>
</dbReference>
<dbReference type="EMBL" id="CM008978">
    <property type="protein sequence ID" value="PNW70579.1"/>
    <property type="molecule type" value="Genomic_DNA"/>
</dbReference>
<proteinExistence type="predicted"/>
<reference evidence="1 2" key="1">
    <citation type="journal article" date="2007" name="Science">
        <title>The Chlamydomonas genome reveals the evolution of key animal and plant functions.</title>
        <authorList>
            <person name="Merchant S.S."/>
            <person name="Prochnik S.E."/>
            <person name="Vallon O."/>
            <person name="Harris E.H."/>
            <person name="Karpowicz S.J."/>
            <person name="Witman G.B."/>
            <person name="Terry A."/>
            <person name="Salamov A."/>
            <person name="Fritz-Laylin L.K."/>
            <person name="Marechal-Drouard L."/>
            <person name="Marshall W.F."/>
            <person name="Qu L.H."/>
            <person name="Nelson D.R."/>
            <person name="Sanderfoot A.A."/>
            <person name="Spalding M.H."/>
            <person name="Kapitonov V.V."/>
            <person name="Ren Q."/>
            <person name="Ferris P."/>
            <person name="Lindquist E."/>
            <person name="Shapiro H."/>
            <person name="Lucas S.M."/>
            <person name="Grimwood J."/>
            <person name="Schmutz J."/>
            <person name="Cardol P."/>
            <person name="Cerutti H."/>
            <person name="Chanfreau G."/>
            <person name="Chen C.L."/>
            <person name="Cognat V."/>
            <person name="Croft M.T."/>
            <person name="Dent R."/>
            <person name="Dutcher S."/>
            <person name="Fernandez E."/>
            <person name="Fukuzawa H."/>
            <person name="Gonzalez-Ballester D."/>
            <person name="Gonzalez-Halphen D."/>
            <person name="Hallmann A."/>
            <person name="Hanikenne M."/>
            <person name="Hippler M."/>
            <person name="Inwood W."/>
            <person name="Jabbari K."/>
            <person name="Kalanon M."/>
            <person name="Kuras R."/>
            <person name="Lefebvre P.A."/>
            <person name="Lemaire S.D."/>
            <person name="Lobanov A.V."/>
            <person name="Lohr M."/>
            <person name="Manuell A."/>
            <person name="Meier I."/>
            <person name="Mets L."/>
            <person name="Mittag M."/>
            <person name="Mittelmeier T."/>
            <person name="Moroney J.V."/>
            <person name="Moseley J."/>
            <person name="Napoli C."/>
            <person name="Nedelcu A.M."/>
            <person name="Niyogi K."/>
            <person name="Novoselov S.V."/>
            <person name="Paulsen I.T."/>
            <person name="Pazour G."/>
            <person name="Purton S."/>
            <person name="Ral J.P."/>
            <person name="Riano-Pachon D.M."/>
            <person name="Riekhof W."/>
            <person name="Rymarquis L."/>
            <person name="Schroda M."/>
            <person name="Stern D."/>
            <person name="Umen J."/>
            <person name="Willows R."/>
            <person name="Wilson N."/>
            <person name="Zimmer S.L."/>
            <person name="Allmer J."/>
            <person name="Balk J."/>
            <person name="Bisova K."/>
            <person name="Chen C.J."/>
            <person name="Elias M."/>
            <person name="Gendler K."/>
            <person name="Hauser C."/>
            <person name="Lamb M.R."/>
            <person name="Ledford H."/>
            <person name="Long J.C."/>
            <person name="Minagawa J."/>
            <person name="Page M.D."/>
            <person name="Pan J."/>
            <person name="Pootakham W."/>
            <person name="Roje S."/>
            <person name="Rose A."/>
            <person name="Stahlberg E."/>
            <person name="Terauchi A.M."/>
            <person name="Yang P."/>
            <person name="Ball S."/>
            <person name="Bowler C."/>
            <person name="Dieckmann C.L."/>
            <person name="Gladyshev V.N."/>
            <person name="Green P."/>
            <person name="Jorgensen R."/>
            <person name="Mayfield S."/>
            <person name="Mueller-Roeber B."/>
            <person name="Rajamani S."/>
            <person name="Sayre R.T."/>
            <person name="Brokstein P."/>
            <person name="Dubchak I."/>
            <person name="Goodstein D."/>
            <person name="Hornick L."/>
            <person name="Huang Y.W."/>
            <person name="Jhaveri J."/>
            <person name="Luo Y."/>
            <person name="Martinez D."/>
            <person name="Ngau W.C."/>
            <person name="Otillar B."/>
            <person name="Poliakov A."/>
            <person name="Porter A."/>
            <person name="Szajkowski L."/>
            <person name="Werner G."/>
            <person name="Zhou K."/>
            <person name="Grigoriev I.V."/>
            <person name="Rokhsar D.S."/>
            <person name="Grossman A.R."/>
        </authorList>
    </citation>
    <scope>NUCLEOTIDE SEQUENCE [LARGE SCALE GENOMIC DNA]</scope>
    <source>
        <strain evidence="2">CC-503</strain>
        <strain evidence="1">CC-503 cw92 mt+</strain>
    </source>
</reference>
<accession>A0A2K3CQL6</accession>
<dbReference type="Gramene" id="PNW70577">
    <property type="protein sequence ID" value="PNW70577"/>
    <property type="gene ID" value="CHLRE_17g725700v5"/>
</dbReference>
<dbReference type="Proteomes" id="UP000006906">
    <property type="component" value="Chromosome 17"/>
</dbReference>
<dbReference type="KEGG" id="cre:CHLRE_17g725700v5"/>
<dbReference type="PaxDb" id="3055-EDP00410"/>
<dbReference type="GeneID" id="5722776"/>